<evidence type="ECO:0000256" key="3">
    <source>
        <dbReference type="ARBA" id="ARBA00012633"/>
    </source>
</evidence>
<dbReference type="OrthoDB" id="411145at2759"/>
<comment type="catalytic activity">
    <reaction evidence="8">
        <text>adenosine 3',5'-bisphosphate + H2O = AMP + phosphate</text>
        <dbReference type="Rhea" id="RHEA:10040"/>
        <dbReference type="ChEBI" id="CHEBI:15377"/>
        <dbReference type="ChEBI" id="CHEBI:43474"/>
        <dbReference type="ChEBI" id="CHEBI:58343"/>
        <dbReference type="ChEBI" id="CHEBI:456215"/>
        <dbReference type="EC" id="3.1.3.7"/>
    </reaction>
    <physiologicalReaction direction="left-to-right" evidence="8">
        <dbReference type="Rhea" id="RHEA:10041"/>
    </physiologicalReaction>
</comment>
<organism evidence="11 12">
    <name type="scientific">Ceratobasidium theobromae</name>
    <dbReference type="NCBI Taxonomy" id="1582974"/>
    <lineage>
        <taxon>Eukaryota</taxon>
        <taxon>Fungi</taxon>
        <taxon>Dikarya</taxon>
        <taxon>Basidiomycota</taxon>
        <taxon>Agaricomycotina</taxon>
        <taxon>Agaricomycetes</taxon>
        <taxon>Cantharellales</taxon>
        <taxon>Ceratobasidiaceae</taxon>
        <taxon>Ceratobasidium</taxon>
    </lineage>
</organism>
<dbReference type="InterPro" id="IPR006239">
    <property type="entry name" value="DPNP"/>
</dbReference>
<comment type="caution">
    <text evidence="11">The sequence shown here is derived from an EMBL/GenBank/DDBJ whole genome shotgun (WGS) entry which is preliminary data.</text>
</comment>
<accession>A0A5N5QQ72</accession>
<keyword evidence="5" id="KW-0378">Hydrolase</keyword>
<evidence type="ECO:0000256" key="5">
    <source>
        <dbReference type="ARBA" id="ARBA00022801"/>
    </source>
</evidence>
<feature type="binding site" evidence="10">
    <location>
        <position position="298"/>
    </location>
    <ligand>
        <name>Mg(2+)</name>
        <dbReference type="ChEBI" id="CHEBI:18420"/>
        <label>1</label>
        <note>catalytic</note>
    </ligand>
</feature>
<evidence type="ECO:0000256" key="9">
    <source>
        <dbReference type="ARBA" id="ARBA00044484"/>
    </source>
</evidence>
<dbReference type="InterPro" id="IPR020583">
    <property type="entry name" value="Inositol_monoP_metal-BS"/>
</dbReference>
<gene>
    <name evidence="11" type="ORF">CTheo_2803</name>
</gene>
<feature type="binding site" evidence="10">
    <location>
        <position position="72"/>
    </location>
    <ligand>
        <name>Mg(2+)</name>
        <dbReference type="ChEBI" id="CHEBI:18420"/>
        <label>1</label>
        <note>catalytic</note>
    </ligand>
</feature>
<feature type="binding site" evidence="10">
    <location>
        <position position="150"/>
    </location>
    <ligand>
        <name>Mg(2+)</name>
        <dbReference type="ChEBI" id="CHEBI:18420"/>
        <label>1</label>
        <note>catalytic</note>
    </ligand>
</feature>
<evidence type="ECO:0000256" key="8">
    <source>
        <dbReference type="ARBA" id="ARBA00044479"/>
    </source>
</evidence>
<dbReference type="CDD" id="cd01517">
    <property type="entry name" value="PAP_phosphatase"/>
    <property type="match status" value="1"/>
</dbReference>
<comment type="catalytic activity">
    <reaction evidence="7">
        <text>adenosine 2',5'-bisphosphate + H2O = AMP + phosphate</text>
        <dbReference type="Rhea" id="RHEA:77643"/>
        <dbReference type="ChEBI" id="CHEBI:15377"/>
        <dbReference type="ChEBI" id="CHEBI:43474"/>
        <dbReference type="ChEBI" id="CHEBI:194156"/>
        <dbReference type="ChEBI" id="CHEBI:456215"/>
        <dbReference type="EC" id="3.1.3.7"/>
    </reaction>
    <physiologicalReaction direction="left-to-right" evidence="7">
        <dbReference type="Rhea" id="RHEA:77644"/>
    </physiologicalReaction>
</comment>
<comment type="similarity">
    <text evidence="2">Belongs to the inositol monophosphatase superfamily.</text>
</comment>
<feature type="binding site" evidence="10">
    <location>
        <position position="153"/>
    </location>
    <ligand>
        <name>Mg(2+)</name>
        <dbReference type="ChEBI" id="CHEBI:18420"/>
        <label>1</label>
        <note>catalytic</note>
    </ligand>
</feature>
<dbReference type="GO" id="GO:0000103">
    <property type="term" value="P:sulfate assimilation"/>
    <property type="evidence" value="ECO:0007669"/>
    <property type="project" value="TreeGrafter"/>
</dbReference>
<evidence type="ECO:0000256" key="10">
    <source>
        <dbReference type="PIRSR" id="PIRSR600760-2"/>
    </source>
</evidence>
<sequence>MAAAVYALEQQVAIAAVSRACSLTSSVFKKLVTAEKVTKGDKSPVTVGDFGAQAVINTIISRSFPEDPIVGEEDTSDLRLDTDNARSLRERVVQLANDALIPTPSMEELSCGQNVSSWGLGVARTEAELLDAIDRGTFAGGGKGRMWTLDPIDGTKGFLRGEQYAVCLAFIVDSVVQIGVMGCPNLPTSGMNSEGEKGCLFVAVRGHGAEERPLSAPFSKSSKISIPILDQSTSPHLLESVEAAHSSHSFSARVASELGITAPPVRMDSQAKYCELARAGGIYLRMPVGTGYVEKIWDHAPGSLLIEEAGGVISDSLGKALSFGLGRTLGENNGIVAAGKGLHGKVIEAIKKIRETGA</sequence>
<evidence type="ECO:0000313" key="12">
    <source>
        <dbReference type="Proteomes" id="UP000383932"/>
    </source>
</evidence>
<dbReference type="NCBIfam" id="TIGR01330">
    <property type="entry name" value="bisphos_HAL2"/>
    <property type="match status" value="1"/>
</dbReference>
<proteinExistence type="inferred from homology"/>
<keyword evidence="12" id="KW-1185">Reference proteome</keyword>
<dbReference type="EC" id="3.1.3.7" evidence="3"/>
<comment type="catalytic activity">
    <reaction evidence="9">
        <text>3'-phosphoadenylyl sulfate + H2O = adenosine 5'-phosphosulfate + phosphate</text>
        <dbReference type="Rhea" id="RHEA:77639"/>
        <dbReference type="ChEBI" id="CHEBI:15377"/>
        <dbReference type="ChEBI" id="CHEBI:43474"/>
        <dbReference type="ChEBI" id="CHEBI:58243"/>
        <dbReference type="ChEBI" id="CHEBI:58339"/>
        <dbReference type="EC" id="3.1.3.7"/>
    </reaction>
    <physiologicalReaction direction="left-to-right" evidence="9">
        <dbReference type="Rhea" id="RHEA:77640"/>
    </physiologicalReaction>
</comment>
<dbReference type="PANTHER" id="PTHR43200">
    <property type="entry name" value="PHOSPHATASE"/>
    <property type="match status" value="1"/>
</dbReference>
<dbReference type="AlphaFoldDB" id="A0A5N5QQ72"/>
<dbReference type="Pfam" id="PF00459">
    <property type="entry name" value="Inositol_P"/>
    <property type="match status" value="1"/>
</dbReference>
<dbReference type="EMBL" id="SSOP01000031">
    <property type="protein sequence ID" value="KAB5593723.1"/>
    <property type="molecule type" value="Genomic_DNA"/>
</dbReference>
<reference evidence="11 12" key="1">
    <citation type="journal article" date="2019" name="Fungal Biol. Biotechnol.">
        <title>Draft genome sequence of fastidious pathogen Ceratobasidium theobromae, which causes vascular-streak dieback in Theobroma cacao.</title>
        <authorList>
            <person name="Ali S.S."/>
            <person name="Asman A."/>
            <person name="Shao J."/>
            <person name="Firmansyah A.P."/>
            <person name="Susilo A.W."/>
            <person name="Rosmana A."/>
            <person name="McMahon P."/>
            <person name="Junaid M."/>
            <person name="Guest D."/>
            <person name="Kheng T.Y."/>
            <person name="Meinhardt L.W."/>
            <person name="Bailey B.A."/>
        </authorList>
    </citation>
    <scope>NUCLEOTIDE SEQUENCE [LARGE SCALE GENOMIC DNA]</scope>
    <source>
        <strain evidence="11 12">CT2</strain>
    </source>
</reference>
<dbReference type="Proteomes" id="UP000383932">
    <property type="component" value="Unassembled WGS sequence"/>
</dbReference>
<dbReference type="SUPFAM" id="SSF56655">
    <property type="entry name" value="Carbohydrate phosphatase"/>
    <property type="match status" value="1"/>
</dbReference>
<evidence type="ECO:0000256" key="2">
    <source>
        <dbReference type="ARBA" id="ARBA00009759"/>
    </source>
</evidence>
<dbReference type="PROSITE" id="PS00629">
    <property type="entry name" value="IMP_1"/>
    <property type="match status" value="1"/>
</dbReference>
<protein>
    <recommendedName>
        <fullName evidence="3">3'(2'),5'-bisphosphate nucleotidase</fullName>
        <ecNumber evidence="3">3.1.3.7</ecNumber>
    </recommendedName>
</protein>
<feature type="binding site" evidence="10">
    <location>
        <position position="152"/>
    </location>
    <ligand>
        <name>Mg(2+)</name>
        <dbReference type="ChEBI" id="CHEBI:18420"/>
        <label>1</label>
        <note>catalytic</note>
    </ligand>
</feature>
<dbReference type="GO" id="GO:0008441">
    <property type="term" value="F:3'(2'),5'-bisphosphate nucleotidase activity"/>
    <property type="evidence" value="ECO:0007669"/>
    <property type="project" value="UniProtKB-EC"/>
</dbReference>
<comment type="cofactor">
    <cofactor evidence="1 10">
        <name>Mg(2+)</name>
        <dbReference type="ChEBI" id="CHEBI:18420"/>
    </cofactor>
</comment>
<dbReference type="Gene3D" id="3.30.540.10">
    <property type="entry name" value="Fructose-1,6-Bisphosphatase, subunit A, domain 1"/>
    <property type="match status" value="1"/>
</dbReference>
<evidence type="ECO:0000256" key="4">
    <source>
        <dbReference type="ARBA" id="ARBA00022723"/>
    </source>
</evidence>
<dbReference type="PANTHER" id="PTHR43200:SF6">
    <property type="entry name" value="3'(2'),5'-BISPHOSPHATE NUCLEOTIDASE"/>
    <property type="match status" value="1"/>
</dbReference>
<evidence type="ECO:0000313" key="11">
    <source>
        <dbReference type="EMBL" id="KAB5593723.1"/>
    </source>
</evidence>
<keyword evidence="4 10" id="KW-0479">Metal-binding</keyword>
<dbReference type="InterPro" id="IPR000760">
    <property type="entry name" value="Inositol_monophosphatase-like"/>
</dbReference>
<evidence type="ECO:0000256" key="7">
    <source>
        <dbReference type="ARBA" id="ARBA00044466"/>
    </source>
</evidence>
<dbReference type="GO" id="GO:0046872">
    <property type="term" value="F:metal ion binding"/>
    <property type="evidence" value="ECO:0007669"/>
    <property type="project" value="UniProtKB-KW"/>
</dbReference>
<dbReference type="InterPro" id="IPR051090">
    <property type="entry name" value="Inositol_monoP_superfamily"/>
</dbReference>
<dbReference type="Gene3D" id="3.40.190.80">
    <property type="match status" value="1"/>
</dbReference>
<evidence type="ECO:0000256" key="1">
    <source>
        <dbReference type="ARBA" id="ARBA00001946"/>
    </source>
</evidence>
<name>A0A5N5QQ72_9AGAM</name>
<evidence type="ECO:0000256" key="6">
    <source>
        <dbReference type="ARBA" id="ARBA00022842"/>
    </source>
</evidence>
<keyword evidence="6 10" id="KW-0460">Magnesium</keyword>